<name>K7RQ91_ACIA4</name>
<organism evidence="1 2">
    <name type="scientific">Acidipropionibacterium acidipropionici (strain ATCC 4875 / DSM 20272 / JCM 6432 / NBRC 12425 / NCIMB 8070 / 4)</name>
    <name type="common">Propionibacterium acidipropionici</name>
    <dbReference type="NCBI Taxonomy" id="1171373"/>
    <lineage>
        <taxon>Bacteria</taxon>
        <taxon>Bacillati</taxon>
        <taxon>Actinomycetota</taxon>
        <taxon>Actinomycetes</taxon>
        <taxon>Propionibacteriales</taxon>
        <taxon>Propionibacteriaceae</taxon>
        <taxon>Acidipropionibacterium</taxon>
    </lineage>
</organism>
<sequence>MASLIAMIASFVVVFDEGRESGTSPENPRYHPHCIDAPCRGRCRFLDRRCRF</sequence>
<dbReference type="EMBL" id="CP003493">
    <property type="protein sequence ID" value="AFV88456.1"/>
    <property type="molecule type" value="Genomic_DNA"/>
</dbReference>
<evidence type="ECO:0000313" key="1">
    <source>
        <dbReference type="EMBL" id="AFV88456.1"/>
    </source>
</evidence>
<dbReference type="HOGENOM" id="CLU_3083400_0_0_11"/>
<reference evidence="1 2" key="1">
    <citation type="journal article" date="2012" name="BMC Genomics">
        <title>The genome sequence of Propionibacterium acidipropionici provides insights into its biotechnological and industrial potential.</title>
        <authorList>
            <person name="Parizzi L.P."/>
            <person name="Grassi M.C."/>
            <person name="Llerena L.A."/>
            <person name="Carazzolle M.F."/>
            <person name="Queiroz V.L."/>
            <person name="Lunardi I."/>
            <person name="Zeidler A.F."/>
            <person name="Teixeira P.J."/>
            <person name="Mieczkowski P."/>
            <person name="Rincones J."/>
            <person name="Pereira G.A."/>
        </authorList>
    </citation>
    <scope>NUCLEOTIDE SEQUENCE [LARGE SCALE GENOMIC DNA]</scope>
    <source>
        <strain evidence="2">ATCC 4875 / DSM 20272 / JCM 6432 / NBRC 12425 / NCIMB 8070</strain>
    </source>
</reference>
<gene>
    <name evidence="1" type="ordered locus">PACID_06160</name>
</gene>
<evidence type="ECO:0000313" key="2">
    <source>
        <dbReference type="Proteomes" id="UP000000214"/>
    </source>
</evidence>
<protein>
    <submittedName>
        <fullName evidence="1">Uncharacterized protein</fullName>
    </submittedName>
</protein>
<dbReference type="Proteomes" id="UP000000214">
    <property type="component" value="Chromosome"/>
</dbReference>
<accession>K7RQ91</accession>
<dbReference type="KEGG" id="pbo:PACID_06160"/>
<dbReference type="AlphaFoldDB" id="K7RQ91"/>
<proteinExistence type="predicted"/>